<proteinExistence type="predicted"/>
<dbReference type="PANTHER" id="PTHR30329:SF21">
    <property type="entry name" value="LIPOPROTEIN YIAD-RELATED"/>
    <property type="match status" value="1"/>
</dbReference>
<dbReference type="PROSITE" id="PS01068">
    <property type="entry name" value="OMPA_1"/>
    <property type="match status" value="1"/>
</dbReference>
<protein>
    <submittedName>
        <fullName evidence="6">DUF4892 domain-containing protein</fullName>
    </submittedName>
</protein>
<organism evidence="6 7">
    <name type="scientific">Shewanella electrodiphila</name>
    <dbReference type="NCBI Taxonomy" id="934143"/>
    <lineage>
        <taxon>Bacteria</taxon>
        <taxon>Pseudomonadati</taxon>
        <taxon>Pseudomonadota</taxon>
        <taxon>Gammaproteobacteria</taxon>
        <taxon>Alteromonadales</taxon>
        <taxon>Shewanellaceae</taxon>
        <taxon>Shewanella</taxon>
    </lineage>
</organism>
<dbReference type="Gene3D" id="3.30.1330.60">
    <property type="entry name" value="OmpA-like domain"/>
    <property type="match status" value="1"/>
</dbReference>
<comment type="caution">
    <text evidence="6">The sequence shown here is derived from an EMBL/GenBank/DDBJ whole genome shotgun (WGS) entry which is preliminary data.</text>
</comment>
<dbReference type="PANTHER" id="PTHR30329">
    <property type="entry name" value="STATOR ELEMENT OF FLAGELLAR MOTOR COMPLEX"/>
    <property type="match status" value="1"/>
</dbReference>
<dbReference type="InterPro" id="IPR036737">
    <property type="entry name" value="OmpA-like_sf"/>
</dbReference>
<evidence type="ECO:0000259" key="5">
    <source>
        <dbReference type="PROSITE" id="PS51123"/>
    </source>
</evidence>
<name>A0ABT0KP18_9GAMM</name>
<dbReference type="SUPFAM" id="SSF103088">
    <property type="entry name" value="OmpA-like"/>
    <property type="match status" value="1"/>
</dbReference>
<dbReference type="InterPro" id="IPR006664">
    <property type="entry name" value="OMP_bac"/>
</dbReference>
<dbReference type="CDD" id="cd07185">
    <property type="entry name" value="OmpA_C-like"/>
    <property type="match status" value="1"/>
</dbReference>
<dbReference type="PRINTS" id="PR01021">
    <property type="entry name" value="OMPADOMAIN"/>
</dbReference>
<evidence type="ECO:0000256" key="2">
    <source>
        <dbReference type="ARBA" id="ARBA00023136"/>
    </source>
</evidence>
<evidence type="ECO:0000313" key="6">
    <source>
        <dbReference type="EMBL" id="MCL1045595.1"/>
    </source>
</evidence>
<accession>A0ABT0KP18</accession>
<keyword evidence="3" id="KW-0998">Cell outer membrane</keyword>
<dbReference type="Pfam" id="PF00691">
    <property type="entry name" value="OmpA"/>
    <property type="match status" value="1"/>
</dbReference>
<evidence type="ECO:0000256" key="1">
    <source>
        <dbReference type="ARBA" id="ARBA00004442"/>
    </source>
</evidence>
<keyword evidence="7" id="KW-1185">Reference proteome</keyword>
<gene>
    <name evidence="6" type="ORF">L2737_09680</name>
</gene>
<dbReference type="InterPro" id="IPR032608">
    <property type="entry name" value="DUF4892"/>
</dbReference>
<evidence type="ECO:0000256" key="3">
    <source>
        <dbReference type="ARBA" id="ARBA00023237"/>
    </source>
</evidence>
<dbReference type="EMBL" id="JAKIKU010000004">
    <property type="protein sequence ID" value="MCL1045595.1"/>
    <property type="molecule type" value="Genomic_DNA"/>
</dbReference>
<reference evidence="6 7" key="1">
    <citation type="submission" date="2022-01" db="EMBL/GenBank/DDBJ databases">
        <title>Whole genome-based taxonomy of the Shewanellaceae.</title>
        <authorList>
            <person name="Martin-Rodriguez A.J."/>
        </authorList>
    </citation>
    <scope>NUCLEOTIDE SEQUENCE [LARGE SCALE GENOMIC DNA]</scope>
    <source>
        <strain evidence="6 7">DSM 24955</strain>
    </source>
</reference>
<feature type="domain" description="OmpA-like" evidence="5">
    <location>
        <begin position="367"/>
        <end position="485"/>
    </location>
</feature>
<dbReference type="RefSeq" id="WP_248955598.1">
    <property type="nucleotide sequence ID" value="NZ_JAKIKU010000004.1"/>
</dbReference>
<dbReference type="InterPro" id="IPR006665">
    <property type="entry name" value="OmpA-like"/>
</dbReference>
<comment type="subcellular location">
    <subcellularLocation>
        <location evidence="1">Cell outer membrane</location>
    </subcellularLocation>
</comment>
<dbReference type="Pfam" id="PF16234">
    <property type="entry name" value="DUF4892"/>
    <property type="match status" value="1"/>
</dbReference>
<evidence type="ECO:0000256" key="4">
    <source>
        <dbReference type="PROSITE-ProRule" id="PRU00473"/>
    </source>
</evidence>
<dbReference type="InterPro" id="IPR050330">
    <property type="entry name" value="Bact_OuterMem_StrucFunc"/>
</dbReference>
<evidence type="ECO:0000313" key="7">
    <source>
        <dbReference type="Proteomes" id="UP001202134"/>
    </source>
</evidence>
<dbReference type="Proteomes" id="UP001202134">
    <property type="component" value="Unassembled WGS sequence"/>
</dbReference>
<keyword evidence="2 4" id="KW-0472">Membrane</keyword>
<sequence length="486" mass="54608">MFSPFISTKMTKSVFIALIISVSIPIQAKIKAPLFNPPEEVKKTESLVRNYSPYSLINQTVKSINALPVEGRLTRINYRLDPKFTPHNLHNNYLEQIKDLGGEIIFSCINKACGKESKLKNYIEPIDNIGGRNPALTTTKITLENHDVYVSIYISDWKKATNIQLDIIEVIDEPLDIIAIDKDYLKAEVSEIAVKDNSSKDERGSSDHPMLTRIPGAYIQDYKTFQFGQTTVASKKVGKKFTTEVIEGKITDIAYRLPRSYSEYEVDANYQAALNKLGFIETFSCIAKECGTDSKFQRHFNALATNGTTESQFYRLYSLKKPTGNVYVMTYIIGYINGLSSELRIIEENTLNTERLTIDLDGLTDKIAQTGHVALDGLLFEFDSDKLMPEAMEVIKVVAEYLTNHPKQGFYVVGHTDDQGGQSYNKALSEKRAKAVRNTLINDFNIKPSQVESAGLGEYAPVASNMNDVGKTQNRRVELVLRSDNK</sequence>
<dbReference type="InterPro" id="IPR006690">
    <property type="entry name" value="OMPA-like_CS"/>
</dbReference>
<dbReference type="PROSITE" id="PS51123">
    <property type="entry name" value="OMPA_2"/>
    <property type="match status" value="1"/>
</dbReference>